<dbReference type="GO" id="GO:0005762">
    <property type="term" value="C:mitochondrial large ribosomal subunit"/>
    <property type="evidence" value="ECO:0007669"/>
    <property type="project" value="TreeGrafter"/>
</dbReference>
<dbReference type="FunFam" id="4.10.950.10:FF:000001">
    <property type="entry name" value="50S ribosomal protein L2"/>
    <property type="match status" value="1"/>
</dbReference>
<comment type="caution">
    <text evidence="8">The sequence shown here is derived from an EMBL/GenBank/DDBJ whole genome shotgun (WGS) entry which is preliminary data.</text>
</comment>
<dbReference type="SMART" id="SM01382">
    <property type="entry name" value="Ribosomal_L2_C"/>
    <property type="match status" value="1"/>
</dbReference>
<feature type="domain" description="Large ribosomal subunit protein uL2 C-terminal" evidence="6">
    <location>
        <begin position="241"/>
        <end position="373"/>
    </location>
</feature>
<dbReference type="Pfam" id="PF00181">
    <property type="entry name" value="Ribosomal_L2_N"/>
    <property type="match status" value="1"/>
</dbReference>
<dbReference type="NCBIfam" id="TIGR01171">
    <property type="entry name" value="rplB_bact"/>
    <property type="match status" value="1"/>
</dbReference>
<dbReference type="PANTHER" id="PTHR13691:SF5">
    <property type="entry name" value="LARGE RIBOSOMAL SUBUNIT PROTEIN UL2M"/>
    <property type="match status" value="1"/>
</dbReference>
<evidence type="ECO:0000256" key="2">
    <source>
        <dbReference type="ARBA" id="ARBA00022980"/>
    </source>
</evidence>
<proteinExistence type="inferred from homology"/>
<dbReference type="InterPro" id="IPR008991">
    <property type="entry name" value="Translation_prot_SH3-like_sf"/>
</dbReference>
<dbReference type="FunFam" id="2.30.30.30:FF:000001">
    <property type="entry name" value="50S ribosomal protein L2"/>
    <property type="match status" value="1"/>
</dbReference>
<dbReference type="InterPro" id="IPR022666">
    <property type="entry name" value="Ribosomal_uL2_RNA-bd_dom"/>
</dbReference>
<dbReference type="InterPro" id="IPR014726">
    <property type="entry name" value="Ribosomal_uL2_dom3"/>
</dbReference>
<gene>
    <name evidence="8" type="ORF">E3P99_02693</name>
</gene>
<evidence type="ECO:0000313" key="9">
    <source>
        <dbReference type="Proteomes" id="UP000310189"/>
    </source>
</evidence>
<evidence type="ECO:0000256" key="5">
    <source>
        <dbReference type="SAM" id="MobiDB-lite"/>
    </source>
</evidence>
<evidence type="ECO:0000256" key="1">
    <source>
        <dbReference type="ARBA" id="ARBA00005636"/>
    </source>
</evidence>
<organism evidence="8 9">
    <name type="scientific">Wallemia hederae</name>
    <dbReference type="NCBI Taxonomy" id="1540922"/>
    <lineage>
        <taxon>Eukaryota</taxon>
        <taxon>Fungi</taxon>
        <taxon>Dikarya</taxon>
        <taxon>Basidiomycota</taxon>
        <taxon>Wallemiomycotina</taxon>
        <taxon>Wallemiomycetes</taxon>
        <taxon>Wallemiales</taxon>
        <taxon>Wallemiaceae</taxon>
        <taxon>Wallemia</taxon>
    </lineage>
</organism>
<dbReference type="Proteomes" id="UP000310189">
    <property type="component" value="Unassembled WGS sequence"/>
</dbReference>
<dbReference type="OrthoDB" id="268576at2759"/>
<reference evidence="8 9" key="1">
    <citation type="submission" date="2019-03" db="EMBL/GenBank/DDBJ databases">
        <title>Sequencing 23 genomes of Wallemia ichthyophaga.</title>
        <authorList>
            <person name="Gostincar C."/>
        </authorList>
    </citation>
    <scope>NUCLEOTIDE SEQUENCE [LARGE SCALE GENOMIC DNA]</scope>
    <source>
        <strain evidence="8 9">EXF-5753</strain>
    </source>
</reference>
<keyword evidence="3" id="KW-0687">Ribonucleoprotein</keyword>
<evidence type="ECO:0000259" key="7">
    <source>
        <dbReference type="SMART" id="SM01383"/>
    </source>
</evidence>
<dbReference type="GO" id="GO:0003723">
    <property type="term" value="F:RNA binding"/>
    <property type="evidence" value="ECO:0007669"/>
    <property type="project" value="InterPro"/>
</dbReference>
<accession>A0A4V4LSZ5</accession>
<comment type="similarity">
    <text evidence="1">Belongs to the universal ribosomal protein uL2 family.</text>
</comment>
<protein>
    <recommendedName>
        <fullName evidence="4">Large ribosomal subunit protein uL2m</fullName>
    </recommendedName>
</protein>
<evidence type="ECO:0000259" key="6">
    <source>
        <dbReference type="SMART" id="SM01382"/>
    </source>
</evidence>
<name>A0A4V4LSZ5_9BASI</name>
<dbReference type="InterPro" id="IPR002171">
    <property type="entry name" value="Ribosomal_uL2"/>
</dbReference>
<dbReference type="PANTHER" id="PTHR13691">
    <property type="entry name" value="RIBOSOMAL PROTEIN L2"/>
    <property type="match status" value="1"/>
</dbReference>
<keyword evidence="9" id="KW-1185">Reference proteome</keyword>
<dbReference type="SMART" id="SM01383">
    <property type="entry name" value="Ribosomal_L2"/>
    <property type="match status" value="1"/>
</dbReference>
<dbReference type="InterPro" id="IPR012340">
    <property type="entry name" value="NA-bd_OB-fold"/>
</dbReference>
<feature type="compositionally biased region" description="Basic residues" evidence="5">
    <location>
        <begin position="375"/>
        <end position="402"/>
    </location>
</feature>
<dbReference type="Gene3D" id="2.40.50.140">
    <property type="entry name" value="Nucleic acid-binding proteins"/>
    <property type="match status" value="1"/>
</dbReference>
<feature type="domain" description="Large ribosomal subunit protein uL2 RNA-binding" evidence="7">
    <location>
        <begin position="99"/>
        <end position="181"/>
    </location>
</feature>
<dbReference type="EMBL" id="SPNW01000040">
    <property type="protein sequence ID" value="TIA88293.1"/>
    <property type="molecule type" value="Genomic_DNA"/>
</dbReference>
<dbReference type="GO" id="GO:0016740">
    <property type="term" value="F:transferase activity"/>
    <property type="evidence" value="ECO:0007669"/>
    <property type="project" value="InterPro"/>
</dbReference>
<dbReference type="InterPro" id="IPR005880">
    <property type="entry name" value="Ribosomal_uL2_bac/org-type"/>
</dbReference>
<dbReference type="InterPro" id="IPR014722">
    <property type="entry name" value="Rib_uL2_dom2"/>
</dbReference>
<evidence type="ECO:0000256" key="4">
    <source>
        <dbReference type="ARBA" id="ARBA00069872"/>
    </source>
</evidence>
<evidence type="ECO:0000256" key="3">
    <source>
        <dbReference type="ARBA" id="ARBA00023274"/>
    </source>
</evidence>
<sequence>MLRYLNQRSSNIRQLSTSARLLDSYQTQASAPGQSKGGVNGGRQNSSIRKTAPLVRINNQFKTFKPITPSLRHVRVPLTDTANAGPFKPLTIAKRKNGGRNDTGRVVSRHIGGGHKRRLRTLDFDRMEGGVKTVVRIEYDPNRSAHIALLRSADTTANNDKSAWSYIVAPKNVKQGDQVQSFRTLSEHGINKLTAAASLGDFSGDVLSQAGEEETKATQNTQNSPSKVSSLDLGLLRMITVRPGNVLPLRLIPVGTLVHCIGLKIGGKGLLCRSAGSYGQVIALHSGPGSRYAQIRLQSGEVRLVLMECCATIGVVSNEHHHLKSLGKAGRSRWLGRRPSVRGVAMNTVDHPLGGGRGKSKGDKDPRSPWGLLSKGKRTRRPKDKHGNKYVVRQRVRVRGRK</sequence>
<evidence type="ECO:0000313" key="8">
    <source>
        <dbReference type="EMBL" id="TIA88293.1"/>
    </source>
</evidence>
<keyword evidence="2" id="KW-0689">Ribosomal protein</keyword>
<dbReference type="AlphaFoldDB" id="A0A4V4LSZ5"/>
<feature type="region of interest" description="Disordered" evidence="5">
    <location>
        <begin position="87"/>
        <end position="114"/>
    </location>
</feature>
<feature type="region of interest" description="Disordered" evidence="5">
    <location>
        <begin position="25"/>
        <end position="50"/>
    </location>
</feature>
<dbReference type="SUPFAM" id="SSF50249">
    <property type="entry name" value="Nucleic acid-binding proteins"/>
    <property type="match status" value="1"/>
</dbReference>
<dbReference type="Gene3D" id="2.30.30.30">
    <property type="match status" value="1"/>
</dbReference>
<dbReference type="GO" id="GO:0032543">
    <property type="term" value="P:mitochondrial translation"/>
    <property type="evidence" value="ECO:0007669"/>
    <property type="project" value="TreeGrafter"/>
</dbReference>
<dbReference type="InterPro" id="IPR022669">
    <property type="entry name" value="Ribosomal_uL2_C"/>
</dbReference>
<dbReference type="SUPFAM" id="SSF50104">
    <property type="entry name" value="Translation proteins SH3-like domain"/>
    <property type="match status" value="1"/>
</dbReference>
<dbReference type="GO" id="GO:0003735">
    <property type="term" value="F:structural constituent of ribosome"/>
    <property type="evidence" value="ECO:0007669"/>
    <property type="project" value="InterPro"/>
</dbReference>
<feature type="region of interest" description="Disordered" evidence="5">
    <location>
        <begin position="345"/>
        <end position="402"/>
    </location>
</feature>
<dbReference type="Gene3D" id="4.10.950.10">
    <property type="entry name" value="Ribosomal protein L2, domain 3"/>
    <property type="match status" value="1"/>
</dbReference>
<dbReference type="Pfam" id="PF03947">
    <property type="entry name" value="Ribosomal_L2_C"/>
    <property type="match status" value="1"/>
</dbReference>